<feature type="compositionally biased region" description="Polar residues" evidence="1">
    <location>
        <begin position="97"/>
        <end position="106"/>
    </location>
</feature>
<evidence type="ECO:0000313" key="2">
    <source>
        <dbReference type="EMBL" id="OIW35527.1"/>
    </source>
</evidence>
<evidence type="ECO:0000256" key="1">
    <source>
        <dbReference type="SAM" id="MobiDB-lite"/>
    </source>
</evidence>
<feature type="compositionally biased region" description="Low complexity" evidence="1">
    <location>
        <begin position="28"/>
        <end position="39"/>
    </location>
</feature>
<dbReference type="STRING" id="1408157.A0A1J7J5W6"/>
<feature type="region of interest" description="Disordered" evidence="1">
    <location>
        <begin position="1286"/>
        <end position="1329"/>
    </location>
</feature>
<feature type="compositionally biased region" description="Basic and acidic residues" evidence="1">
    <location>
        <begin position="113"/>
        <end position="128"/>
    </location>
</feature>
<dbReference type="Pfam" id="PF08578">
    <property type="entry name" value="DUF1765"/>
    <property type="match status" value="1"/>
</dbReference>
<gene>
    <name evidence="2" type="ORF">CONLIGDRAFT_651533</name>
</gene>
<sequence length="1389" mass="150387">MAPAVQAEVPFHRSHSTPDLLSSLPNRPSTVSISSPLSPSQLKHRTLSLKSLPSLPAFDVPSIDFDFEFNDDFKTSLRFDTKAVTHDKKLAADDQKSVSPGKTAPTTLAIPAKPEKAGRKKSMIDRRRWLPSSKSSPDVRIFDDEVPSTPKIPNAVPIREKEAAPQPRSLERSRTMESLAGLARRSWISSGSRSPSPSPKKGKDSSRQKTTANGKKARSEIGAASGPSGSLTDPRPGLDGDAIQPAGSPSSKGRALNRASVYFTKFSKRPQSFVKSASISKAGAADNDTASSAPAATTTPSSLGTDSLTISNNNICSLNHRNSSQTTSSSTTDTTGCVSENASSQATTDTGLTMPHPTSRDPLWATFRKLDSDYAAFAAKTSTAAKMGAVRGTLVPFLSNTAGHPSNCNRAVLTPEDVDRRATILNKWWNGLLEMLDSGSQSVMAGMRVHSNLAFNTTNHMNNLQPVAGVDRPTLLEATTMIMMRPEWRLSTTYFQPLAERSPAEILRPRSGTVSTADTDDQSAWALSGGGAETMFETAEHNVRTMFATNLTTQMALVVDKMSMRHAPTSLVNWSGKACAYAFFFAPGIADVLVRLWGLRADLVRRAADAFCLPRRNKGESEDIVALFPPNLGGLGWTSVKTITDRLRLAPKLPLLASSIQWHGPWVSRWRGGDTDLLFIFCKYYYILAEEFMPSDLPLVEKARGPAFVLLHAQLLANLDSSIQRQGPIDALTGPPLTDGIYGADASMSALSLPPYNLMKGMAENRLVILLKDMLADNTVGVTPSVKLTFAEAFMAVTKSATKRTSRYEHTSIFMLCDYLEEVLTTYNYYQHTLNNSYATSPREDAFPLFDPSVSSLNPAKQTDFIDWPFWFDVCRLMLDSNNTMAEIRVLSFVYSLWDAVVADPARKKALVVDWLLSDATFDRFFNNWCPMVRAYYMRLLCWRICRDSGSANEVDEQIFLLAAQRLKTVWAHYLWMKQNADEGKSLPTSTAPCYPTPGKRFMIIRTEVQTPQPGLFVGFDQSPTSFSGGTEGVPYTGPAAVAADAGARPDTASKKKWSLIGKVLSMTAGAAAGVNMAGGNMKRTWDNDELEQVRKETAASRTRGPPPPPKPISTGVTSSSESTSSTGSAPVFDEIQYQFRFTLTWQNHATTAAGPPRDRVLTRPRLPALAQARVSARLASLQTTTHPNNPDEPPASSRSDTPPPQAPGLPPATRRVSGAMQPTGLVTEARNAKPLETDTPTAHSRTSSTSSSDSSSDSAEPPSPSQQISFSATPNLDLAALPTINPRTSLSSHPPSSSSPRSSQDSDSTTPRPTPDTTPPTTPIRPSGIYISNATYAGRALAEWAIVVAECNNFVEQRRDEGVLGLGEVEVPSLGVDGLGMRAFGGRA</sequence>
<feature type="compositionally biased region" description="Low complexity" evidence="1">
    <location>
        <begin position="184"/>
        <end position="195"/>
    </location>
</feature>
<organism evidence="2 3">
    <name type="scientific">Coniochaeta ligniaria NRRL 30616</name>
    <dbReference type="NCBI Taxonomy" id="1408157"/>
    <lineage>
        <taxon>Eukaryota</taxon>
        <taxon>Fungi</taxon>
        <taxon>Dikarya</taxon>
        <taxon>Ascomycota</taxon>
        <taxon>Pezizomycotina</taxon>
        <taxon>Sordariomycetes</taxon>
        <taxon>Sordariomycetidae</taxon>
        <taxon>Coniochaetales</taxon>
        <taxon>Coniochaetaceae</taxon>
        <taxon>Coniochaeta</taxon>
    </lineage>
</organism>
<feature type="compositionally biased region" description="Low complexity" evidence="1">
    <location>
        <begin position="1240"/>
        <end position="1261"/>
    </location>
</feature>
<keyword evidence="3" id="KW-1185">Reference proteome</keyword>
<dbReference type="EMBL" id="KV875093">
    <property type="protein sequence ID" value="OIW35527.1"/>
    <property type="molecule type" value="Genomic_DNA"/>
</dbReference>
<feature type="region of interest" description="Disordered" evidence="1">
    <location>
        <begin position="319"/>
        <end position="360"/>
    </location>
</feature>
<evidence type="ECO:0000313" key="3">
    <source>
        <dbReference type="Proteomes" id="UP000182658"/>
    </source>
</evidence>
<feature type="compositionally biased region" description="Pro residues" evidence="1">
    <location>
        <begin position="1202"/>
        <end position="1211"/>
    </location>
</feature>
<feature type="region of interest" description="Disordered" evidence="1">
    <location>
        <begin position="92"/>
        <end position="254"/>
    </location>
</feature>
<dbReference type="OrthoDB" id="296767at2759"/>
<feature type="compositionally biased region" description="Pro residues" evidence="1">
    <location>
        <begin position="1313"/>
        <end position="1324"/>
    </location>
</feature>
<feature type="compositionally biased region" description="Polar residues" evidence="1">
    <location>
        <begin position="17"/>
        <end position="27"/>
    </location>
</feature>
<feature type="compositionally biased region" description="Low complexity" evidence="1">
    <location>
        <begin position="323"/>
        <end position="335"/>
    </location>
</feature>
<feature type="compositionally biased region" description="Low complexity" evidence="1">
    <location>
        <begin position="1114"/>
        <end position="1129"/>
    </location>
</feature>
<dbReference type="PANTHER" id="PTHR37988:SF1">
    <property type="entry name" value="UPF0592 MEMBRANE PROTEIN C7D4.03C"/>
    <property type="match status" value="1"/>
</dbReference>
<feature type="compositionally biased region" description="Polar residues" evidence="1">
    <location>
        <begin position="336"/>
        <end position="351"/>
    </location>
</feature>
<feature type="region of interest" description="Disordered" evidence="1">
    <location>
        <begin position="1"/>
        <end position="39"/>
    </location>
</feature>
<accession>A0A1J7J5W6</accession>
<dbReference type="PANTHER" id="PTHR37988">
    <property type="entry name" value="UPF0592 MEMBRANE PROTEIN C7D4.03C"/>
    <property type="match status" value="1"/>
</dbReference>
<feature type="region of interest" description="Disordered" evidence="1">
    <location>
        <begin position="283"/>
        <end position="306"/>
    </location>
</feature>
<protein>
    <submittedName>
        <fullName evidence="2">DUF1765-domain-containing protein</fullName>
    </submittedName>
</protein>
<feature type="compositionally biased region" description="Basic and acidic residues" evidence="1">
    <location>
        <begin position="158"/>
        <end position="175"/>
    </location>
</feature>
<feature type="compositionally biased region" description="Low complexity" evidence="1">
    <location>
        <begin position="1287"/>
        <end position="1312"/>
    </location>
</feature>
<dbReference type="InParanoid" id="A0A1J7J5W6"/>
<dbReference type="InterPro" id="IPR013887">
    <property type="entry name" value="UPF0592"/>
</dbReference>
<feature type="region of interest" description="Disordered" evidence="1">
    <location>
        <begin position="1094"/>
        <end position="1130"/>
    </location>
</feature>
<proteinExistence type="predicted"/>
<dbReference type="Proteomes" id="UP000182658">
    <property type="component" value="Unassembled WGS sequence"/>
</dbReference>
<reference evidence="2 3" key="1">
    <citation type="submission" date="2016-10" db="EMBL/GenBank/DDBJ databases">
        <title>Draft genome sequence of Coniochaeta ligniaria NRRL30616, a lignocellulolytic fungus for bioabatement of inhibitors in plant biomass hydrolysates.</title>
        <authorList>
            <consortium name="DOE Joint Genome Institute"/>
            <person name="Jimenez D.J."/>
            <person name="Hector R.E."/>
            <person name="Riley R."/>
            <person name="Sun H."/>
            <person name="Grigoriev I.V."/>
            <person name="Van Elsas J.D."/>
            <person name="Nichols N.N."/>
        </authorList>
    </citation>
    <scope>NUCLEOTIDE SEQUENCE [LARGE SCALE GENOMIC DNA]</scope>
    <source>
        <strain evidence="2 3">NRRL 30616</strain>
    </source>
</reference>
<feature type="region of interest" description="Disordered" evidence="1">
    <location>
        <begin position="1180"/>
        <end position="1271"/>
    </location>
</feature>
<feature type="compositionally biased region" description="Low complexity" evidence="1">
    <location>
        <begin position="289"/>
        <end position="302"/>
    </location>
</feature>
<name>A0A1J7J5W6_9PEZI</name>